<evidence type="ECO:0000256" key="6">
    <source>
        <dbReference type="ARBA" id="ARBA00022842"/>
    </source>
</evidence>
<dbReference type="Pfam" id="PF01926">
    <property type="entry name" value="MMR_HSR1"/>
    <property type="match status" value="1"/>
</dbReference>
<name>A0A377PVZ3_9HELI</name>
<dbReference type="EMBL" id="UGJE01000002">
    <property type="protein sequence ID" value="STQ86659.1"/>
    <property type="molecule type" value="Genomic_DNA"/>
</dbReference>
<evidence type="ECO:0000256" key="3">
    <source>
        <dbReference type="ARBA" id="ARBA00022618"/>
    </source>
</evidence>
<evidence type="ECO:0000256" key="5">
    <source>
        <dbReference type="ARBA" id="ARBA00022741"/>
    </source>
</evidence>
<evidence type="ECO:0000313" key="15">
    <source>
        <dbReference type="Proteomes" id="UP000255139"/>
    </source>
</evidence>
<dbReference type="InterPro" id="IPR027417">
    <property type="entry name" value="P-loop_NTPase"/>
</dbReference>
<dbReference type="EMBL" id="JRPD02000004">
    <property type="protein sequence ID" value="TLE00885.1"/>
    <property type="molecule type" value="Genomic_DNA"/>
</dbReference>
<keyword evidence="15" id="KW-1185">Reference proteome</keyword>
<dbReference type="GO" id="GO:0046872">
    <property type="term" value="F:metal ion binding"/>
    <property type="evidence" value="ECO:0007669"/>
    <property type="project" value="UniProtKB-KW"/>
</dbReference>
<proteinExistence type="inferred from homology"/>
<dbReference type="STRING" id="216.LS73_06155"/>
<keyword evidence="5 10" id="KW-0547">Nucleotide-binding</keyword>
<dbReference type="InterPro" id="IPR006073">
    <property type="entry name" value="GTP-bd"/>
</dbReference>
<dbReference type="Proteomes" id="UP000029922">
    <property type="component" value="Unassembled WGS sequence"/>
</dbReference>
<dbReference type="CDD" id="cd01876">
    <property type="entry name" value="YihA_EngB"/>
    <property type="match status" value="1"/>
</dbReference>
<dbReference type="Proteomes" id="UP000255139">
    <property type="component" value="Unassembled WGS sequence"/>
</dbReference>
<keyword evidence="3 10" id="KW-0132">Cell division</keyword>
<evidence type="ECO:0000256" key="8">
    <source>
        <dbReference type="ARBA" id="ARBA00023210"/>
    </source>
</evidence>
<comment type="cofactor">
    <cofactor evidence="1">
        <name>Mg(2+)</name>
        <dbReference type="ChEBI" id="CHEBI:18420"/>
    </cofactor>
</comment>
<dbReference type="SUPFAM" id="SSF52540">
    <property type="entry name" value="P-loop containing nucleoside triphosphate hydrolases"/>
    <property type="match status" value="1"/>
</dbReference>
<dbReference type="PANTHER" id="PTHR11649:SF13">
    <property type="entry name" value="ENGB-TYPE G DOMAIN-CONTAINING PROTEIN"/>
    <property type="match status" value="1"/>
</dbReference>
<accession>A0A377PVZ3</accession>
<evidence type="ECO:0000313" key="13">
    <source>
        <dbReference type="EMBL" id="TLE00885.1"/>
    </source>
</evidence>
<evidence type="ECO:0000256" key="9">
    <source>
        <dbReference type="ARBA" id="ARBA00023306"/>
    </source>
</evidence>
<comment type="function">
    <text evidence="10">Necessary for normal cell division and for the maintenance of normal septation.</text>
</comment>
<evidence type="ECO:0000256" key="4">
    <source>
        <dbReference type="ARBA" id="ARBA00022723"/>
    </source>
</evidence>
<dbReference type="InterPro" id="IPR019987">
    <property type="entry name" value="GTP-bd_ribosome_bio_YsxC"/>
</dbReference>
<protein>
    <recommendedName>
        <fullName evidence="10">Probable GTP-binding protein EngB</fullName>
    </recommendedName>
</protein>
<dbReference type="InterPro" id="IPR030393">
    <property type="entry name" value="G_ENGB_dom"/>
</dbReference>
<sequence>MQYVADTSIFIDSNVMIRPLHSKFIKSASNILESIPSQYTEIAILGRSNVGKSSFINKILNAKLAKSSSTPGKTRLINFFQTTWEIRGTNTNSTLGYAYKLPLVIIDLPGFGYAKVDKKQRQQWDRNLTDFLQRRNSIKLFCHLIDSRHRDLNIDKQIRDFLDTISFGNACQVLEIYTKSDKLAKNELRKLRLEGKLECQSFKYDCKLLQGIYRSIVVKSLGMDILLAKC</sequence>
<dbReference type="OrthoDB" id="9804921at2"/>
<dbReference type="RefSeq" id="WP_052089725.1">
    <property type="nucleotide sequence ID" value="NZ_FZML01000003.1"/>
</dbReference>
<dbReference type="GO" id="GO:0000917">
    <property type="term" value="P:division septum assembly"/>
    <property type="evidence" value="ECO:0007669"/>
    <property type="project" value="UniProtKB-KW"/>
</dbReference>
<keyword evidence="8 10" id="KW-0717">Septation</keyword>
<evidence type="ECO:0000313" key="14">
    <source>
        <dbReference type="Proteomes" id="UP000029922"/>
    </source>
</evidence>
<evidence type="ECO:0000256" key="1">
    <source>
        <dbReference type="ARBA" id="ARBA00001946"/>
    </source>
</evidence>
<dbReference type="GO" id="GO:0016787">
    <property type="term" value="F:hydrolase activity"/>
    <property type="evidence" value="ECO:0007669"/>
    <property type="project" value="UniProtKB-KW"/>
</dbReference>
<dbReference type="NCBIfam" id="TIGR03598">
    <property type="entry name" value="GTPase_YsxC"/>
    <property type="match status" value="1"/>
</dbReference>
<dbReference type="HAMAP" id="MF_00321">
    <property type="entry name" value="GTPase_EngB"/>
    <property type="match status" value="1"/>
</dbReference>
<dbReference type="PANTHER" id="PTHR11649">
    <property type="entry name" value="MSS1/TRME-RELATED GTP-BINDING PROTEIN"/>
    <property type="match status" value="1"/>
</dbReference>
<evidence type="ECO:0000256" key="10">
    <source>
        <dbReference type="HAMAP-Rule" id="MF_00321"/>
    </source>
</evidence>
<keyword evidence="4" id="KW-0479">Metal-binding</keyword>
<keyword evidence="6" id="KW-0460">Magnesium</keyword>
<dbReference type="AlphaFoldDB" id="A0A377PVZ3"/>
<evidence type="ECO:0000313" key="12">
    <source>
        <dbReference type="EMBL" id="STQ86659.1"/>
    </source>
</evidence>
<feature type="domain" description="EngB-type G" evidence="11">
    <location>
        <begin position="38"/>
        <end position="230"/>
    </location>
</feature>
<organism evidence="12 15">
    <name type="scientific">Helicobacter muridarum</name>
    <dbReference type="NCBI Taxonomy" id="216"/>
    <lineage>
        <taxon>Bacteria</taxon>
        <taxon>Pseudomonadati</taxon>
        <taxon>Campylobacterota</taxon>
        <taxon>Epsilonproteobacteria</taxon>
        <taxon>Campylobacterales</taxon>
        <taxon>Helicobacteraceae</taxon>
        <taxon>Helicobacter</taxon>
    </lineage>
</organism>
<dbReference type="PROSITE" id="PS51706">
    <property type="entry name" value="G_ENGB"/>
    <property type="match status" value="1"/>
</dbReference>
<gene>
    <name evidence="10 12" type="primary">engB</name>
    <name evidence="13" type="ORF">LS73_003010</name>
    <name evidence="12" type="ORF">NCTC12714_01470</name>
</gene>
<keyword evidence="7 10" id="KW-0342">GTP-binding</keyword>
<keyword evidence="9 10" id="KW-0131">Cell cycle</keyword>
<reference evidence="12 15" key="2">
    <citation type="submission" date="2018-06" db="EMBL/GenBank/DDBJ databases">
        <authorList>
            <consortium name="Pathogen Informatics"/>
            <person name="Doyle S."/>
        </authorList>
    </citation>
    <scope>NUCLEOTIDE SEQUENCE [LARGE SCALE GENOMIC DNA]</scope>
    <source>
        <strain evidence="12 15">NCTC12714</strain>
    </source>
</reference>
<comment type="similarity">
    <text evidence="2 10">Belongs to the TRAFAC class TrmE-Era-EngA-EngB-Septin-like GTPase superfamily. EngB GTPase family.</text>
</comment>
<dbReference type="Gene3D" id="3.40.50.300">
    <property type="entry name" value="P-loop containing nucleotide triphosphate hydrolases"/>
    <property type="match status" value="1"/>
</dbReference>
<evidence type="ECO:0000259" key="11">
    <source>
        <dbReference type="PROSITE" id="PS51706"/>
    </source>
</evidence>
<keyword evidence="12" id="KW-0378">Hydrolase</keyword>
<evidence type="ECO:0000256" key="7">
    <source>
        <dbReference type="ARBA" id="ARBA00023134"/>
    </source>
</evidence>
<reference evidence="13 14" key="1">
    <citation type="journal article" date="2014" name="Genome Announc.">
        <title>Draft genome sequences of eight enterohepatic helicobacter species isolated from both laboratory and wild rodents.</title>
        <authorList>
            <person name="Sheh A."/>
            <person name="Shen Z."/>
            <person name="Fox J.G."/>
        </authorList>
    </citation>
    <scope>NUCLEOTIDE SEQUENCE [LARGE SCALE GENOMIC DNA]</scope>
    <source>
        <strain evidence="13 14">ST1</strain>
    </source>
</reference>
<evidence type="ECO:0000256" key="2">
    <source>
        <dbReference type="ARBA" id="ARBA00009638"/>
    </source>
</evidence>
<dbReference type="GO" id="GO:0005525">
    <property type="term" value="F:GTP binding"/>
    <property type="evidence" value="ECO:0007669"/>
    <property type="project" value="UniProtKB-UniRule"/>
</dbReference>
<dbReference type="GO" id="GO:0005829">
    <property type="term" value="C:cytosol"/>
    <property type="evidence" value="ECO:0007669"/>
    <property type="project" value="TreeGrafter"/>
</dbReference>